<gene>
    <name evidence="2" type="ORF">METZ01_LOCUS89890</name>
</gene>
<dbReference type="AlphaFoldDB" id="A0A381V9H0"/>
<keyword evidence="1" id="KW-0812">Transmembrane</keyword>
<dbReference type="Gene3D" id="3.30.70.100">
    <property type="match status" value="1"/>
</dbReference>
<protein>
    <submittedName>
        <fullName evidence="2">Uncharacterized protein</fullName>
    </submittedName>
</protein>
<evidence type="ECO:0000313" key="2">
    <source>
        <dbReference type="EMBL" id="SVA37036.1"/>
    </source>
</evidence>
<accession>A0A381V9H0</accession>
<keyword evidence="1" id="KW-0472">Membrane</keyword>
<name>A0A381V9H0_9ZZZZ</name>
<sequence>MTMSKNKKNWLIISVIYAAFFSWYTNLGGELSAEEIEFFLAQVEKNAEVNNRPFSKDRYNRLKNFMEEDTGKQFIMVNNIDINENPGFVEGAKEGDTADDLLNRYMEYMTPALLKRASHPIFMGYVVNSSMDVFGIDNAETWDRAALMRYKSRRAMMEIATNPVFFGKHEFKIEAMEKTIAYPVEPSFYLGDLRLLLFLILLSFGLILQIRSRD</sequence>
<feature type="transmembrane region" description="Helical" evidence="1">
    <location>
        <begin position="188"/>
        <end position="208"/>
    </location>
</feature>
<evidence type="ECO:0000256" key="1">
    <source>
        <dbReference type="SAM" id="Phobius"/>
    </source>
</evidence>
<keyword evidence="1" id="KW-1133">Transmembrane helix</keyword>
<dbReference type="EMBL" id="UINC01008220">
    <property type="protein sequence ID" value="SVA37036.1"/>
    <property type="molecule type" value="Genomic_DNA"/>
</dbReference>
<reference evidence="2" key="1">
    <citation type="submission" date="2018-05" db="EMBL/GenBank/DDBJ databases">
        <authorList>
            <person name="Lanie J.A."/>
            <person name="Ng W.-L."/>
            <person name="Kazmierczak K.M."/>
            <person name="Andrzejewski T.M."/>
            <person name="Davidsen T.M."/>
            <person name="Wayne K.J."/>
            <person name="Tettelin H."/>
            <person name="Glass J.I."/>
            <person name="Rusch D."/>
            <person name="Podicherti R."/>
            <person name="Tsui H.-C.T."/>
            <person name="Winkler M.E."/>
        </authorList>
    </citation>
    <scope>NUCLEOTIDE SEQUENCE</scope>
</reference>
<proteinExistence type="predicted"/>
<organism evidence="2">
    <name type="scientific">marine metagenome</name>
    <dbReference type="NCBI Taxonomy" id="408172"/>
    <lineage>
        <taxon>unclassified sequences</taxon>
        <taxon>metagenomes</taxon>
        <taxon>ecological metagenomes</taxon>
    </lineage>
</organism>